<dbReference type="AlphaFoldDB" id="A0A455T6G6"/>
<accession>A0A455T6G6</accession>
<keyword evidence="1" id="KW-1133">Transmembrane helix</keyword>
<sequence>MSLISEILTILDWVIIATAMGAIVWLITQPYLRGWSRAERQASDLLRDILTPEQLRQLLWHGYLEVPSPTAPQRIYRVPRGKGFVQVIENGRATMRLCLQPVENLPDADIVVLHKLMIEGNEELYLQKANKYLCTD</sequence>
<gene>
    <name evidence="2" type="ORF">KTA_26340</name>
</gene>
<evidence type="ECO:0000256" key="1">
    <source>
        <dbReference type="SAM" id="Phobius"/>
    </source>
</evidence>
<evidence type="ECO:0000313" key="2">
    <source>
        <dbReference type="EMBL" id="BBH94435.1"/>
    </source>
</evidence>
<keyword evidence="1" id="KW-0472">Membrane</keyword>
<organism evidence="2">
    <name type="scientific">Thermogemmatispora argillosa</name>
    <dbReference type="NCBI Taxonomy" id="2045280"/>
    <lineage>
        <taxon>Bacteria</taxon>
        <taxon>Bacillati</taxon>
        <taxon>Chloroflexota</taxon>
        <taxon>Ktedonobacteria</taxon>
        <taxon>Thermogemmatisporales</taxon>
        <taxon>Thermogemmatisporaceae</taxon>
        <taxon>Thermogemmatispora</taxon>
    </lineage>
</organism>
<proteinExistence type="predicted"/>
<keyword evidence="1" id="KW-0812">Transmembrane</keyword>
<feature type="transmembrane region" description="Helical" evidence="1">
    <location>
        <begin position="6"/>
        <end position="27"/>
    </location>
</feature>
<reference evidence="2" key="1">
    <citation type="submission" date="2018-12" db="EMBL/GenBank/DDBJ databases">
        <title>Novel natural products biosynthetic potential of the class Ktedonobacteria.</title>
        <authorList>
            <person name="Zheng Y."/>
            <person name="Saitou A."/>
            <person name="Wang C.M."/>
            <person name="Toyoda A."/>
            <person name="Minakuchi Y."/>
            <person name="Sekiguchi Y."/>
            <person name="Ueda K."/>
            <person name="Takano H."/>
            <person name="Sakai Y."/>
            <person name="Yokota A."/>
            <person name="Yabe S."/>
        </authorList>
    </citation>
    <scope>NUCLEOTIDE SEQUENCE</scope>
    <source>
        <strain evidence="2">A3-2</strain>
    </source>
</reference>
<protein>
    <submittedName>
        <fullName evidence="2">Uncharacterized protein</fullName>
    </submittedName>
</protein>
<name>A0A455T6G6_9CHLR</name>
<dbReference type="EMBL" id="AP019377">
    <property type="protein sequence ID" value="BBH94435.1"/>
    <property type="molecule type" value="Genomic_DNA"/>
</dbReference>